<evidence type="ECO:0000256" key="1">
    <source>
        <dbReference type="SAM" id="MobiDB-lite"/>
    </source>
</evidence>
<dbReference type="OrthoDB" id="9801383at2"/>
<dbReference type="SUPFAM" id="SSF63829">
    <property type="entry name" value="Calcium-dependent phosphotriesterase"/>
    <property type="match status" value="1"/>
</dbReference>
<dbReference type="eggNOG" id="COG3211">
    <property type="taxonomic scope" value="Bacteria"/>
</dbReference>
<name>W0AHQ4_9SPHN</name>
<gene>
    <name evidence="2" type="ORF">NX02_20960</name>
</gene>
<dbReference type="STRING" id="1123269.NX02_20960"/>
<feature type="region of interest" description="Disordered" evidence="1">
    <location>
        <begin position="1"/>
        <end position="30"/>
    </location>
</feature>
<dbReference type="RefSeq" id="WP_025293992.1">
    <property type="nucleotide sequence ID" value="NZ_CP006644.1"/>
</dbReference>
<keyword evidence="3" id="KW-1185">Reference proteome</keyword>
<dbReference type="EMBL" id="CP006644">
    <property type="protein sequence ID" value="AHE55833.1"/>
    <property type="molecule type" value="Genomic_DNA"/>
</dbReference>
<dbReference type="PANTHER" id="PTHR35399">
    <property type="entry name" value="SLR8030 PROTEIN"/>
    <property type="match status" value="1"/>
</dbReference>
<dbReference type="PANTHER" id="PTHR35399:SF2">
    <property type="entry name" value="DUF839 DOMAIN-CONTAINING PROTEIN"/>
    <property type="match status" value="1"/>
</dbReference>
<proteinExistence type="predicted"/>
<dbReference type="KEGG" id="ssan:NX02_20960"/>
<reference evidence="2 3" key="1">
    <citation type="submission" date="2013-07" db="EMBL/GenBank/DDBJ databases">
        <title>Completed genome of Sphingomonas sanxanigenens NX02.</title>
        <authorList>
            <person name="Ma T."/>
            <person name="Huang H."/>
            <person name="Wu M."/>
            <person name="Li X."/>
            <person name="Li G."/>
        </authorList>
    </citation>
    <scope>NUCLEOTIDE SEQUENCE [LARGE SCALE GENOMIC DNA]</scope>
    <source>
        <strain evidence="2 3">NX02</strain>
    </source>
</reference>
<evidence type="ECO:0000313" key="3">
    <source>
        <dbReference type="Proteomes" id="UP000018851"/>
    </source>
</evidence>
<dbReference type="PATRIC" id="fig|1123269.5.peg.4101"/>
<dbReference type="InterPro" id="IPR008557">
    <property type="entry name" value="PhoX"/>
</dbReference>
<accession>W0AHQ4</accession>
<evidence type="ECO:0000313" key="2">
    <source>
        <dbReference type="EMBL" id="AHE55833.1"/>
    </source>
</evidence>
<dbReference type="Proteomes" id="UP000018851">
    <property type="component" value="Chromosome"/>
</dbReference>
<evidence type="ECO:0008006" key="4">
    <source>
        <dbReference type="Google" id="ProtNLM"/>
    </source>
</evidence>
<dbReference type="AlphaFoldDB" id="W0AHQ4"/>
<organism evidence="2 3">
    <name type="scientific">Sphingomonas sanxanigenens DSM 19645 = NX02</name>
    <dbReference type="NCBI Taxonomy" id="1123269"/>
    <lineage>
        <taxon>Bacteria</taxon>
        <taxon>Pseudomonadati</taxon>
        <taxon>Pseudomonadota</taxon>
        <taxon>Alphaproteobacteria</taxon>
        <taxon>Sphingomonadales</taxon>
        <taxon>Sphingomonadaceae</taxon>
        <taxon>Sphingomonas</taxon>
    </lineage>
</organism>
<sequence>MTDHPDPWPASVSNDKGTHRPFRPRSGSTPLSTLISRRALLAGAAGTIAAATLSGTRAPAQASPAPFLFDEIALKPTADDHLAAGFQRQVVIRWGDPIFADAPAFDVTRQHSAAARRQFGINNDYTAFLPLPPGSGRSDHGLLVVNHEYPLPQLMFPGLRADQVASRITRAQVDVCIAACGVSVVEVKRVDGRWQVMADGRWNRRITADTPIRISGPVAGHAKLRTAADATGRLVLGTHDNCNGGVTPWGTILTCEEGSADFFAGTVERHPDRAHLERNHYETSPHGRYGWARFHDRFDFDRTPNEPNRFEWVVEIDPFDPEAPPVKRTALGRFAHEGAHCALAADGRAVVYLGDDWEFEYCYRFVSARPVDRADRAKNRDLLDEGTLSVARFDGDGTLIWLPLVFGQGPLTAANGFHSQADVLLETRRAADLLGATPMDSPEGFEPHPQTGHVFVALTGNPARAAVNPANPRAANGHGHMLELIPPGGDHGADRFGWRVFLLCGDPADPADGATFHPETSAEGWFVEPDNIGFDPAGRLWVCSDGPGVRGHDGLWVMDVAGPQAGLSRLFYSAPIQAECCSPAFTPDGETMFLSIQHPAERSEDLASARTGWPDFQPGVPPRSAVIAISRK</sequence>
<dbReference type="PROSITE" id="PS51318">
    <property type="entry name" value="TAT"/>
    <property type="match status" value="1"/>
</dbReference>
<protein>
    <recommendedName>
        <fullName evidence="4">dTDP-glucose 4,6-dehydratase</fullName>
    </recommendedName>
</protein>
<dbReference type="Pfam" id="PF05787">
    <property type="entry name" value="PhoX"/>
    <property type="match status" value="1"/>
</dbReference>
<dbReference type="InterPro" id="IPR006311">
    <property type="entry name" value="TAT_signal"/>
</dbReference>
<dbReference type="HOGENOM" id="CLU_018570_2_0_5"/>